<keyword evidence="3" id="KW-1185">Reference proteome</keyword>
<dbReference type="EMBL" id="QGGU01000002">
    <property type="protein sequence ID" value="PWK53857.1"/>
    <property type="molecule type" value="Genomic_DNA"/>
</dbReference>
<evidence type="ECO:0000313" key="2">
    <source>
        <dbReference type="EMBL" id="PWK53857.1"/>
    </source>
</evidence>
<comment type="caution">
    <text evidence="2">The sequence shown here is derived from an EMBL/GenBank/DDBJ whole genome shotgun (WGS) entry which is preliminary data.</text>
</comment>
<name>A0A316GGK2_9GAMM</name>
<organism evidence="2 3">
    <name type="scientific">Pleionea mediterranea</name>
    <dbReference type="NCBI Taxonomy" id="523701"/>
    <lineage>
        <taxon>Bacteria</taxon>
        <taxon>Pseudomonadati</taxon>
        <taxon>Pseudomonadota</taxon>
        <taxon>Gammaproteobacteria</taxon>
        <taxon>Oceanospirillales</taxon>
        <taxon>Pleioneaceae</taxon>
        <taxon>Pleionea</taxon>
    </lineage>
</organism>
<evidence type="ECO:0000256" key="1">
    <source>
        <dbReference type="SAM" id="MobiDB-lite"/>
    </source>
</evidence>
<feature type="region of interest" description="Disordered" evidence="1">
    <location>
        <begin position="1"/>
        <end position="31"/>
    </location>
</feature>
<sequence length="31" mass="3472">MFHEVENPDFAYESDASGSNDMGITVMIHAR</sequence>
<gene>
    <name evidence="2" type="ORF">C8D97_102247</name>
</gene>
<evidence type="ECO:0000313" key="3">
    <source>
        <dbReference type="Proteomes" id="UP000245790"/>
    </source>
</evidence>
<reference evidence="2 3" key="1">
    <citation type="submission" date="2018-05" db="EMBL/GenBank/DDBJ databases">
        <title>Genomic Encyclopedia of Type Strains, Phase IV (KMG-IV): sequencing the most valuable type-strain genomes for metagenomic binning, comparative biology and taxonomic classification.</title>
        <authorList>
            <person name="Goeker M."/>
        </authorList>
    </citation>
    <scope>NUCLEOTIDE SEQUENCE [LARGE SCALE GENOMIC DNA]</scope>
    <source>
        <strain evidence="2 3">DSM 25350</strain>
    </source>
</reference>
<dbReference type="Proteomes" id="UP000245790">
    <property type="component" value="Unassembled WGS sequence"/>
</dbReference>
<proteinExistence type="predicted"/>
<dbReference type="AlphaFoldDB" id="A0A316GGK2"/>
<accession>A0A316GGK2</accession>
<protein>
    <submittedName>
        <fullName evidence="2">Uncharacterized protein</fullName>
    </submittedName>
</protein>